<dbReference type="EMBL" id="JAESIY010000003">
    <property type="protein sequence ID" value="MBL3655982.1"/>
    <property type="molecule type" value="Genomic_DNA"/>
</dbReference>
<organism evidence="4 5">
    <name type="scientific">Fulvivirga sediminis</name>
    <dbReference type="NCBI Taxonomy" id="2803949"/>
    <lineage>
        <taxon>Bacteria</taxon>
        <taxon>Pseudomonadati</taxon>
        <taxon>Bacteroidota</taxon>
        <taxon>Cytophagia</taxon>
        <taxon>Cytophagales</taxon>
        <taxon>Fulvivirgaceae</taxon>
        <taxon>Fulvivirga</taxon>
    </lineage>
</organism>
<evidence type="ECO:0000313" key="5">
    <source>
        <dbReference type="Proteomes" id="UP000659388"/>
    </source>
</evidence>
<comment type="caution">
    <text evidence="4">The sequence shown here is derived from an EMBL/GenBank/DDBJ whole genome shotgun (WGS) entry which is preliminary data.</text>
</comment>
<sequence>MLDEKYAHYVIKQEARVEDAITYDRYFNRRIEQSVMRHIASCSPETPAYEAAAIMEEEKISCLFIQDKGKYVGYVTDIILRNKIIADRKAADTYVTDIMDTDIYTITMDSYVYEAILLMFKNKIRYLLVEEGGETKGVISRNKLLADQAQSPFIFLQSVRQAISVEELQNKWSEVPELAYNLLTRGVKSELVNEVISNVSDTIDQKVIEGVIEEMGPPPARFVYMCLGSEGRKEQTLKTDQDNAIIYEDKANEFRELTREYFLAFADKVSERLNTIGFTYCSGGLMAKNPRWTHSLSHWKRNYDKWIEEPNPEAVMNFSTFFDCRLIYGDEELITQLQEHIVKKLHDPGEYFFAQLANNALQYEPPLSFFRGIKTISKGEKKVFNIKRAMTPLVDLVRVYALRYQILRTNTGERLQSLMDEKVFSEKDYHELMQSYYYLMGMRLKNQAHQIMYDKESPDNFISLDTLTKIEIVTLKEIFKVIENFQQRIKIVFLKKLFG</sequence>
<dbReference type="Pfam" id="PF00571">
    <property type="entry name" value="CBS"/>
    <property type="match status" value="2"/>
</dbReference>
<protein>
    <submittedName>
        <fullName evidence="4">CBS domain-containing protein</fullName>
    </submittedName>
</protein>
<evidence type="ECO:0000259" key="3">
    <source>
        <dbReference type="PROSITE" id="PS51371"/>
    </source>
</evidence>
<dbReference type="PANTHER" id="PTHR43080:SF2">
    <property type="entry name" value="CBS DOMAIN-CONTAINING PROTEIN"/>
    <property type="match status" value="1"/>
</dbReference>
<dbReference type="InterPro" id="IPR051257">
    <property type="entry name" value="Diverse_CBS-Domain"/>
</dbReference>
<keyword evidence="5" id="KW-1185">Reference proteome</keyword>
<gene>
    <name evidence="4" type="ORF">JL102_07570</name>
</gene>
<dbReference type="AlphaFoldDB" id="A0A937F432"/>
<proteinExistence type="predicted"/>
<dbReference type="Gene3D" id="3.10.580.10">
    <property type="entry name" value="CBS-domain"/>
    <property type="match status" value="1"/>
</dbReference>
<dbReference type="SMART" id="SM00116">
    <property type="entry name" value="CBS"/>
    <property type="match status" value="2"/>
</dbReference>
<dbReference type="Pfam" id="PF10335">
    <property type="entry name" value="DUF294_C"/>
    <property type="match status" value="1"/>
</dbReference>
<keyword evidence="1 2" id="KW-0129">CBS domain</keyword>
<name>A0A937F432_9BACT</name>
<dbReference type="Pfam" id="PF03445">
    <property type="entry name" value="DUF294"/>
    <property type="match status" value="1"/>
</dbReference>
<dbReference type="PROSITE" id="PS51371">
    <property type="entry name" value="CBS"/>
    <property type="match status" value="2"/>
</dbReference>
<evidence type="ECO:0000256" key="2">
    <source>
        <dbReference type="PROSITE-ProRule" id="PRU00703"/>
    </source>
</evidence>
<dbReference type="InterPro" id="IPR046342">
    <property type="entry name" value="CBS_dom_sf"/>
</dbReference>
<dbReference type="InterPro" id="IPR018821">
    <property type="entry name" value="DUF294_put_nucleoTrafse_sb-bd"/>
</dbReference>
<dbReference type="CDD" id="cd05401">
    <property type="entry name" value="NT_GlnE_GlnD_like"/>
    <property type="match status" value="1"/>
</dbReference>
<dbReference type="Proteomes" id="UP000659388">
    <property type="component" value="Unassembled WGS sequence"/>
</dbReference>
<evidence type="ECO:0000313" key="4">
    <source>
        <dbReference type="EMBL" id="MBL3655982.1"/>
    </source>
</evidence>
<reference evidence="4" key="1">
    <citation type="submission" date="2021-01" db="EMBL/GenBank/DDBJ databases">
        <title>Fulvivirga kasyanovii gen. nov., sp nov., a novel member of the phylum Bacteroidetes isolated from seawater in a mussel farm.</title>
        <authorList>
            <person name="Zhao L.-H."/>
            <person name="Wang Z.-J."/>
        </authorList>
    </citation>
    <scope>NUCLEOTIDE SEQUENCE</scope>
    <source>
        <strain evidence="4">2943</strain>
    </source>
</reference>
<dbReference type="SUPFAM" id="SSF54631">
    <property type="entry name" value="CBS-domain pair"/>
    <property type="match status" value="1"/>
</dbReference>
<feature type="domain" description="CBS" evidence="3">
    <location>
        <begin position="99"/>
        <end position="158"/>
    </location>
</feature>
<accession>A0A937F432</accession>
<evidence type="ECO:0000256" key="1">
    <source>
        <dbReference type="ARBA" id="ARBA00023122"/>
    </source>
</evidence>
<feature type="domain" description="CBS" evidence="3">
    <location>
        <begin position="35"/>
        <end position="93"/>
    </location>
</feature>
<dbReference type="InterPro" id="IPR000644">
    <property type="entry name" value="CBS_dom"/>
</dbReference>
<dbReference type="PANTHER" id="PTHR43080">
    <property type="entry name" value="CBS DOMAIN-CONTAINING PROTEIN CBSX3, MITOCHONDRIAL"/>
    <property type="match status" value="1"/>
</dbReference>
<dbReference type="GO" id="GO:0008773">
    <property type="term" value="F:[protein-PII] uridylyltransferase activity"/>
    <property type="evidence" value="ECO:0007669"/>
    <property type="project" value="InterPro"/>
</dbReference>
<dbReference type="InterPro" id="IPR005105">
    <property type="entry name" value="GlnD_Uridyltrans_N"/>
</dbReference>